<proteinExistence type="predicted"/>
<dbReference type="InterPro" id="IPR053164">
    <property type="entry name" value="IS1016-like_transposase"/>
</dbReference>
<dbReference type="EMBL" id="JAWJWE010000003">
    <property type="protein sequence ID" value="KAK6639131.1"/>
    <property type="molecule type" value="Genomic_DNA"/>
</dbReference>
<dbReference type="Proteomes" id="UP001372834">
    <property type="component" value="Unassembled WGS sequence"/>
</dbReference>
<comment type="caution">
    <text evidence="1">The sequence shown here is derived from an EMBL/GenBank/DDBJ whole genome shotgun (WGS) entry which is preliminary data.</text>
</comment>
<organism evidence="1 2">
    <name type="scientific">Polyplax serrata</name>
    <name type="common">Common mouse louse</name>
    <dbReference type="NCBI Taxonomy" id="468196"/>
    <lineage>
        <taxon>Eukaryota</taxon>
        <taxon>Metazoa</taxon>
        <taxon>Ecdysozoa</taxon>
        <taxon>Arthropoda</taxon>
        <taxon>Hexapoda</taxon>
        <taxon>Insecta</taxon>
        <taxon>Pterygota</taxon>
        <taxon>Neoptera</taxon>
        <taxon>Paraneoptera</taxon>
        <taxon>Psocodea</taxon>
        <taxon>Troctomorpha</taxon>
        <taxon>Phthiraptera</taxon>
        <taxon>Anoplura</taxon>
        <taxon>Polyplacidae</taxon>
        <taxon>Polyplax</taxon>
    </lineage>
</organism>
<dbReference type="PANTHER" id="PTHR47163:SF2">
    <property type="entry name" value="SI:DKEY-17M8.2"/>
    <property type="match status" value="1"/>
</dbReference>
<gene>
    <name evidence="1" type="ORF">RUM43_007401</name>
</gene>
<reference evidence="1 2" key="1">
    <citation type="submission" date="2023-10" db="EMBL/GenBank/DDBJ databases">
        <title>Genomes of two closely related lineages of the louse Polyplax serrata with different host specificities.</title>
        <authorList>
            <person name="Martinu J."/>
            <person name="Tarabai H."/>
            <person name="Stefka J."/>
            <person name="Hypsa V."/>
        </authorList>
    </citation>
    <scope>NUCLEOTIDE SEQUENCE [LARGE SCALE GENOMIC DNA]</scope>
    <source>
        <strain evidence="1">HR10_N</strain>
    </source>
</reference>
<name>A0AAN8PCL2_POLSC</name>
<sequence length="305" mass="35544">MLLEELSNLVKTEKVAIEFALNWKLLPEKHVICPVCSVGNVNWYRRSNEGLKIPYALRCSKKKCRKKWSLTKNTWFFGSHLTVRKNLLLIYQWIKGDTVGETSVNLKLSKSTVLDYYQFCREVCYTIVSHRTRPIGGYGEAISICNYQVDKVIDKHKRVVNYLEGFNPSTEECFLVEVHSREPSTLVYLIKRFVLPGTTVSFDGFSDFQKIANYQNDFADLHIQFMKPLTESHKPATPKITLLRSGKKFGEYEPEGKARDHVMFEYLYFHPIETLTPGEKFEWFLKDVAKVYPGPFKMSLYPVMY</sequence>
<dbReference type="PANTHER" id="PTHR47163">
    <property type="entry name" value="DDE_TNP_IS1595 DOMAIN-CONTAINING PROTEIN"/>
    <property type="match status" value="1"/>
</dbReference>
<accession>A0AAN8PCL2</accession>
<protein>
    <recommendedName>
        <fullName evidence="3">ISXO2-like transposase domain-containing protein</fullName>
    </recommendedName>
</protein>
<dbReference type="AlphaFoldDB" id="A0AAN8PCL2"/>
<evidence type="ECO:0000313" key="2">
    <source>
        <dbReference type="Proteomes" id="UP001372834"/>
    </source>
</evidence>
<evidence type="ECO:0000313" key="1">
    <source>
        <dbReference type="EMBL" id="KAK6639131.1"/>
    </source>
</evidence>
<evidence type="ECO:0008006" key="3">
    <source>
        <dbReference type="Google" id="ProtNLM"/>
    </source>
</evidence>